<dbReference type="Pfam" id="PF04773">
    <property type="entry name" value="FecR"/>
    <property type="match status" value="1"/>
</dbReference>
<dbReference type="EMBL" id="FUZU01000001">
    <property type="protein sequence ID" value="SKC50526.1"/>
    <property type="molecule type" value="Genomic_DNA"/>
</dbReference>
<dbReference type="PIRSF" id="PIRSF018266">
    <property type="entry name" value="FecR"/>
    <property type="match status" value="1"/>
</dbReference>
<keyword evidence="1" id="KW-0472">Membrane</keyword>
<gene>
    <name evidence="4" type="ORF">SAMN05660236_1082</name>
</gene>
<dbReference type="STRING" id="688867.SAMN05660236_1082"/>
<dbReference type="Gene3D" id="3.55.50.30">
    <property type="match status" value="1"/>
</dbReference>
<protein>
    <submittedName>
        <fullName evidence="4">FecR family protein</fullName>
    </submittedName>
</protein>
<keyword evidence="5" id="KW-1185">Reference proteome</keyword>
<keyword evidence="1" id="KW-1133">Transmembrane helix</keyword>
<sequence>MHMTYHDYAQYKLSDFLEDDSFVQWVIGADSRSNAFWQTFLVQYPDKEKVLREAASIIKIYRNQSSFTNEEHRDEVWKRINATIHKQSTSQTKVIRFPIYKVAASIAFFIACTFILWSVLTKGTHTVKTAFGEVKAITLPDQSIVMLNGNSELTYKDSWNDDAQREVWIKGEAYFDIKHINIDTAHILPAHRFIVHGNGIDIQVLGTSFNVKSRRNKTNIALLSGKIEVSYTGSSAIASGGLVLTPGDYVEYAGQKLLSKKKLVRPHKVATWTVREIAFIDPTLNDIMENLQDNYGYSVNVEDQELLNLKIEGEISVTSVQELLALASSTLGIKIEESGKEIIITRK</sequence>
<evidence type="ECO:0000313" key="5">
    <source>
        <dbReference type="Proteomes" id="UP000190961"/>
    </source>
</evidence>
<dbReference type="PANTHER" id="PTHR30273:SF2">
    <property type="entry name" value="PROTEIN FECR"/>
    <property type="match status" value="1"/>
</dbReference>
<organism evidence="4 5">
    <name type="scientific">Ohtaekwangia koreensis</name>
    <dbReference type="NCBI Taxonomy" id="688867"/>
    <lineage>
        <taxon>Bacteria</taxon>
        <taxon>Pseudomonadati</taxon>
        <taxon>Bacteroidota</taxon>
        <taxon>Cytophagia</taxon>
        <taxon>Cytophagales</taxon>
        <taxon>Fulvivirgaceae</taxon>
        <taxon>Ohtaekwangia</taxon>
    </lineage>
</organism>
<dbReference type="PANTHER" id="PTHR30273">
    <property type="entry name" value="PERIPLASMIC SIGNAL SENSOR AND SIGMA FACTOR ACTIVATOR FECR-RELATED"/>
    <property type="match status" value="1"/>
</dbReference>
<evidence type="ECO:0000259" key="3">
    <source>
        <dbReference type="Pfam" id="PF16344"/>
    </source>
</evidence>
<name>A0A1T5JGQ6_9BACT</name>
<feature type="domain" description="FecR protein" evidence="2">
    <location>
        <begin position="126"/>
        <end position="228"/>
    </location>
</feature>
<dbReference type="InterPro" id="IPR012373">
    <property type="entry name" value="Ferrdict_sens_TM"/>
</dbReference>
<evidence type="ECO:0000256" key="1">
    <source>
        <dbReference type="SAM" id="Phobius"/>
    </source>
</evidence>
<feature type="domain" description="Protein FecR C-terminal" evidence="3">
    <location>
        <begin position="278"/>
        <end position="344"/>
    </location>
</feature>
<proteinExistence type="predicted"/>
<dbReference type="Pfam" id="PF16344">
    <property type="entry name" value="FecR_C"/>
    <property type="match status" value="1"/>
</dbReference>
<dbReference type="InterPro" id="IPR032508">
    <property type="entry name" value="FecR_C"/>
</dbReference>
<keyword evidence="1" id="KW-0812">Transmembrane</keyword>
<dbReference type="Proteomes" id="UP000190961">
    <property type="component" value="Unassembled WGS sequence"/>
</dbReference>
<accession>A0A1T5JGQ6</accession>
<evidence type="ECO:0000313" key="4">
    <source>
        <dbReference type="EMBL" id="SKC50526.1"/>
    </source>
</evidence>
<dbReference type="RefSeq" id="WP_079685648.1">
    <property type="nucleotide sequence ID" value="NZ_FUZU01000001.1"/>
</dbReference>
<dbReference type="InterPro" id="IPR006860">
    <property type="entry name" value="FecR"/>
</dbReference>
<dbReference type="AlphaFoldDB" id="A0A1T5JGQ6"/>
<dbReference type="Gene3D" id="2.60.120.1440">
    <property type="match status" value="1"/>
</dbReference>
<feature type="transmembrane region" description="Helical" evidence="1">
    <location>
        <begin position="99"/>
        <end position="120"/>
    </location>
</feature>
<dbReference type="OrthoDB" id="1523489at2"/>
<evidence type="ECO:0000259" key="2">
    <source>
        <dbReference type="Pfam" id="PF04773"/>
    </source>
</evidence>
<dbReference type="GO" id="GO:0016989">
    <property type="term" value="F:sigma factor antagonist activity"/>
    <property type="evidence" value="ECO:0007669"/>
    <property type="project" value="TreeGrafter"/>
</dbReference>
<reference evidence="4 5" key="1">
    <citation type="submission" date="2017-02" db="EMBL/GenBank/DDBJ databases">
        <authorList>
            <person name="Peterson S.W."/>
        </authorList>
    </citation>
    <scope>NUCLEOTIDE SEQUENCE [LARGE SCALE GENOMIC DNA]</scope>
    <source>
        <strain evidence="4 5">DSM 25262</strain>
    </source>
</reference>